<keyword evidence="6" id="KW-1185">Reference proteome</keyword>
<dbReference type="KEGG" id="clup:CLUP02_06636"/>
<dbReference type="EMBL" id="CP019475">
    <property type="protein sequence ID" value="UQC81150.1"/>
    <property type="molecule type" value="Genomic_DNA"/>
</dbReference>
<dbReference type="SUPFAM" id="SSF52540">
    <property type="entry name" value="P-loop containing nucleoside triphosphate hydrolases"/>
    <property type="match status" value="1"/>
</dbReference>
<dbReference type="InterPro" id="IPR056884">
    <property type="entry name" value="NPHP3-like_N"/>
</dbReference>
<evidence type="ECO:0000256" key="2">
    <source>
        <dbReference type="SAM" id="MobiDB-lite"/>
    </source>
</evidence>
<organism evidence="5 6">
    <name type="scientific">Colletotrichum lupini</name>
    <dbReference type="NCBI Taxonomy" id="145971"/>
    <lineage>
        <taxon>Eukaryota</taxon>
        <taxon>Fungi</taxon>
        <taxon>Dikarya</taxon>
        <taxon>Ascomycota</taxon>
        <taxon>Pezizomycotina</taxon>
        <taxon>Sordariomycetes</taxon>
        <taxon>Hypocreomycetidae</taxon>
        <taxon>Glomerellales</taxon>
        <taxon>Glomerellaceae</taxon>
        <taxon>Colletotrichum</taxon>
        <taxon>Colletotrichum acutatum species complex</taxon>
    </lineage>
</organism>
<reference evidence="5" key="1">
    <citation type="journal article" date="2021" name="Mol. Plant Microbe Interact.">
        <title>Complete Genome Sequence of the Plant-Pathogenic Fungus Colletotrichum lupini.</title>
        <authorList>
            <person name="Baroncelli R."/>
            <person name="Pensec F."/>
            <person name="Da Lio D."/>
            <person name="Boufleur T."/>
            <person name="Vicente I."/>
            <person name="Sarrocco S."/>
            <person name="Picot A."/>
            <person name="Baraldi E."/>
            <person name="Sukno S."/>
            <person name="Thon M."/>
            <person name="Le Floch G."/>
        </authorList>
    </citation>
    <scope>NUCLEOTIDE SEQUENCE</scope>
    <source>
        <strain evidence="5">IMI 504893</strain>
    </source>
</reference>
<gene>
    <name evidence="5" type="ORF">CLUP02_06636</name>
</gene>
<dbReference type="RefSeq" id="XP_049142778.1">
    <property type="nucleotide sequence ID" value="XM_049285635.1"/>
</dbReference>
<dbReference type="Proteomes" id="UP000830671">
    <property type="component" value="Chromosome 3"/>
</dbReference>
<feature type="compositionally biased region" description="Polar residues" evidence="2">
    <location>
        <begin position="75"/>
        <end position="100"/>
    </location>
</feature>
<accession>A0A9Q8SPS6</accession>
<dbReference type="Pfam" id="PF22939">
    <property type="entry name" value="WHD_GPIID"/>
    <property type="match status" value="1"/>
</dbReference>
<dbReference type="Gene3D" id="2.130.10.10">
    <property type="entry name" value="YVTN repeat-like/Quinoprotein amine dehydrogenase"/>
    <property type="match status" value="2"/>
</dbReference>
<dbReference type="SUPFAM" id="SSF69322">
    <property type="entry name" value="Tricorn protease domain 2"/>
    <property type="match status" value="1"/>
</dbReference>
<feature type="region of interest" description="Disordered" evidence="2">
    <location>
        <begin position="50"/>
        <end position="103"/>
    </location>
</feature>
<evidence type="ECO:0000256" key="1">
    <source>
        <dbReference type="ARBA" id="ARBA00022737"/>
    </source>
</evidence>
<dbReference type="Gene3D" id="3.40.50.1820">
    <property type="entry name" value="alpha/beta hydrolase"/>
    <property type="match status" value="1"/>
</dbReference>
<evidence type="ECO:0000259" key="3">
    <source>
        <dbReference type="Pfam" id="PF22939"/>
    </source>
</evidence>
<dbReference type="InterPro" id="IPR011047">
    <property type="entry name" value="Quinoprotein_ADH-like_sf"/>
</dbReference>
<dbReference type="Gene3D" id="3.40.50.300">
    <property type="entry name" value="P-loop containing nucleotide triphosphate hydrolases"/>
    <property type="match status" value="1"/>
</dbReference>
<dbReference type="PANTHER" id="PTHR10039:SF16">
    <property type="entry name" value="GPI INOSITOL-DEACYLASE"/>
    <property type="match status" value="1"/>
</dbReference>
<dbReference type="InterPro" id="IPR027417">
    <property type="entry name" value="P-loop_NTPase"/>
</dbReference>
<evidence type="ECO:0000259" key="4">
    <source>
        <dbReference type="Pfam" id="PF24883"/>
    </source>
</evidence>
<feature type="domain" description="Nephrocystin 3-like N-terminal" evidence="4">
    <location>
        <begin position="445"/>
        <end position="608"/>
    </location>
</feature>
<proteinExistence type="predicted"/>
<feature type="domain" description="GPI inositol-deacylase winged helix" evidence="3">
    <location>
        <begin position="717"/>
        <end position="796"/>
    </location>
</feature>
<dbReference type="Pfam" id="PF24883">
    <property type="entry name" value="NPHP3_N"/>
    <property type="match status" value="1"/>
</dbReference>
<protein>
    <submittedName>
        <fullName evidence="5">NACHT and WD domain-containing protein</fullName>
    </submittedName>
</protein>
<dbReference type="InterPro" id="IPR054471">
    <property type="entry name" value="GPIID_WHD"/>
</dbReference>
<name>A0A9Q8SPS6_9PEZI</name>
<evidence type="ECO:0000313" key="5">
    <source>
        <dbReference type="EMBL" id="UQC81150.1"/>
    </source>
</evidence>
<dbReference type="GeneID" id="73340645"/>
<dbReference type="PANTHER" id="PTHR10039">
    <property type="entry name" value="AMELOGENIN"/>
    <property type="match status" value="1"/>
</dbReference>
<keyword evidence="1" id="KW-0677">Repeat</keyword>
<evidence type="ECO:0000313" key="6">
    <source>
        <dbReference type="Proteomes" id="UP000830671"/>
    </source>
</evidence>
<dbReference type="InterPro" id="IPR015943">
    <property type="entry name" value="WD40/YVTN_repeat-like_dom_sf"/>
</dbReference>
<dbReference type="SUPFAM" id="SSF53474">
    <property type="entry name" value="alpha/beta-Hydrolases"/>
    <property type="match status" value="1"/>
</dbReference>
<dbReference type="SUPFAM" id="SSF50998">
    <property type="entry name" value="Quinoprotein alcohol dehydrogenase-like"/>
    <property type="match status" value="1"/>
</dbReference>
<dbReference type="InterPro" id="IPR029058">
    <property type="entry name" value="AB_hydrolase_fold"/>
</dbReference>
<sequence length="1690" mass="189451">MERPLRGGLGRNQQRTIAFDEGSKTTWHSLESPDRLLTFFVSQLKKLGFRKQRDRNRRDVPTPDSHGTFAPLENVESQASTTPSRGSSFSVPASLTTSPTPRVDQDPVGLKVIHRPVGRPIADIIFVHGLGGGSRKSWSKDHNPDNCWPKNFLPSEPVIRDARLLTFGYNANFGVGEGKTMMSILDFAKDLLYDMKYAKDEVGENLEDLGIGECPIIFVVHSMGGLVVKEAYLQGQNDPIFEHIIERISSIVFMSTPHRGTNLASLLHKVLQVSFGASSRQFITELVAGSSTLEKVNENFRHAARKLQIVSFYETRPTPVSKLSQMMILDKDSSVLGYPGEISKPLDANHSELCKYESLTDPRYITVRNALITLIEDSKKSGVSRLEQNRFPWITEPQIGSASTPMLELEPPAPPSFDNRFEELLSVTTRPQDDLNFFGDRLVFGTCSWILDTNPFQDWAHDNSRKLCVLWINGNAGSGKSVLSSFMINHLTQSGFVCYYFFIRFTDQKKRTISAILRSLAYQLATSNPSYAAKLRVLETAGVDFKSADYRTLWLWLFKQSLLSLRLDHPIYFVLDGLDEADSPGSVIRLLSELSLAAVPLRVLVISRKTPDIATAFSKMSRQVRSDAISLEGSIQDFRVYIEQEMDVAGDDMYREEVTAQLLERAGGNFLWVHLAVQKINDCHTKLDVQNALEDLSSGMEALYDRMAQSVKSKPSVEGQRLGEAILNWATCTQRPLTLDELCAALRKDGLIEKSRTIVDLCGGFVTIDREDCVAMIHETARQYLTRKKALSPVAVDTCSADSTIFGRCMAQLSDPTIRSQFNRKRPPAFLDYAIRFWFIHLSRASVHGSTEVLATTMKFLNSPSILTWIYLAVRINEMRLLVTASRYLTDMVVGLRRSTAVDESLIHRQTVRLVEGWATDLVKIVGKFGSNLRQSPDAIDKLIPPFCPQDSAIYEQFGSKEGHSLQISGSLSSAWDDCLTRLSFEQGASASAVLAAGSFIVVLATIHTSSHVLIYDAVTFEEQRRFSHPERVLSMQANSLGDLLVTYGYLTTRVWNLMTGNCLQVAKNPMDRPRPHSLRFIEDDQTVLVANEDRCIRRLSVHSPTDPRWTIHSEITEQRFEGTIHSFPNCSALSPDGTMVVFGYRAHPVAAWELDPPKMLRQCHIPADEANISSKRKTVGEVYHLRWHPYSGEVLGLTQIGLMFKWDPFEEETRLMVGTGANKMVVSRDGSLIATGDPRGTIKIFATADFSLLYQLSSQDFVNDLAFSSDSRRLYDMRGPYGNVWEPNTLIRLSDSSEVPDHNSDATGETESLAKMSLLPEHQSARVNSLNILSSQPQGALYCFGTDNGLVDLCENGNGTILRMERLSSRMSVTHMAWSDDGRRIALANRARRLWIKTVSQGVDDRQAWKADSELNVILAPQKGRATGLLFQTAGQKLCARTPSMLLSVDLETQHWTEAELPKNMEQCKWINHPTKPEYLLAFGPSKVQVFQWSTMRQVGEQRYSQPHLVGPCISPVSPTEGQGDEDEHYTVGRLLAQAGSSRILLQLLSTTVSNRLRHRYFLFDVNELRIKYRDENGKSGEEPVFCDSSSFACVALPTRIASRIREPLSLMPRHKLIFLDVERWVCTWRLPHFSPTSTPLEAADIQRYYFLPGDWATADEAHRCVVMADGTLLCPRNGGVAAVQCTDL</sequence>